<keyword evidence="2" id="KW-1185">Reference proteome</keyword>
<evidence type="ECO:0000313" key="1">
    <source>
        <dbReference type="EMBL" id="KAE8009177.1"/>
    </source>
</evidence>
<gene>
    <name evidence="1" type="ORF">FH972_005628</name>
</gene>
<dbReference type="Proteomes" id="UP000327013">
    <property type="component" value="Chromosome 2"/>
</dbReference>
<dbReference type="EMBL" id="CM017322">
    <property type="protein sequence ID" value="KAE8009177.1"/>
    <property type="molecule type" value="Genomic_DNA"/>
</dbReference>
<organism evidence="1 2">
    <name type="scientific">Carpinus fangiana</name>
    <dbReference type="NCBI Taxonomy" id="176857"/>
    <lineage>
        <taxon>Eukaryota</taxon>
        <taxon>Viridiplantae</taxon>
        <taxon>Streptophyta</taxon>
        <taxon>Embryophyta</taxon>
        <taxon>Tracheophyta</taxon>
        <taxon>Spermatophyta</taxon>
        <taxon>Magnoliopsida</taxon>
        <taxon>eudicotyledons</taxon>
        <taxon>Gunneridae</taxon>
        <taxon>Pentapetalae</taxon>
        <taxon>rosids</taxon>
        <taxon>fabids</taxon>
        <taxon>Fagales</taxon>
        <taxon>Betulaceae</taxon>
        <taxon>Carpinus</taxon>
    </lineage>
</organism>
<proteinExistence type="predicted"/>
<sequence>MACHWSSSLTWNLKLSNSSLYHFLRRKRQGLLLHPGTVTRELESTAALVGSNTFFSQPTHAPVPRDSPVFSETARKIFGMIQRAKTSVFGMEGLGLMDCKLEEKGFLAAEG</sequence>
<evidence type="ECO:0000313" key="2">
    <source>
        <dbReference type="Proteomes" id="UP000327013"/>
    </source>
</evidence>
<reference evidence="1 2" key="1">
    <citation type="submission" date="2019-06" db="EMBL/GenBank/DDBJ databases">
        <title>A chromosomal-level reference genome of Carpinus fangiana (Coryloideae, Betulaceae).</title>
        <authorList>
            <person name="Yang X."/>
            <person name="Wang Z."/>
            <person name="Zhang L."/>
            <person name="Hao G."/>
            <person name="Liu J."/>
            <person name="Yang Y."/>
        </authorList>
    </citation>
    <scope>NUCLEOTIDE SEQUENCE [LARGE SCALE GENOMIC DNA]</scope>
    <source>
        <strain evidence="1">Cfa_2016G</strain>
        <tissue evidence="1">Leaf</tissue>
    </source>
</reference>
<protein>
    <submittedName>
        <fullName evidence="1">Uncharacterized protein</fullName>
    </submittedName>
</protein>
<dbReference type="AlphaFoldDB" id="A0A5N6QPU1"/>
<accession>A0A5N6QPU1</accession>
<name>A0A5N6QPU1_9ROSI</name>